<gene>
    <name evidence="2" type="ORF">AB1Y20_006666</name>
</gene>
<dbReference type="AlphaFoldDB" id="A0AB34J186"/>
<keyword evidence="3" id="KW-1185">Reference proteome</keyword>
<dbReference type="EMBL" id="JBGBPQ010000015">
    <property type="protein sequence ID" value="KAL1510351.1"/>
    <property type="molecule type" value="Genomic_DNA"/>
</dbReference>
<accession>A0AB34J186</accession>
<keyword evidence="1" id="KW-0175">Coiled coil</keyword>
<evidence type="ECO:0000313" key="2">
    <source>
        <dbReference type="EMBL" id="KAL1510351.1"/>
    </source>
</evidence>
<comment type="caution">
    <text evidence="2">The sequence shown here is derived from an EMBL/GenBank/DDBJ whole genome shotgun (WGS) entry which is preliminary data.</text>
</comment>
<feature type="coiled-coil region" evidence="1">
    <location>
        <begin position="126"/>
        <end position="174"/>
    </location>
</feature>
<reference evidence="2 3" key="1">
    <citation type="journal article" date="2024" name="Science">
        <title>Giant polyketide synthase enzymes in the biosynthesis of giant marine polyether toxins.</title>
        <authorList>
            <person name="Fallon T.R."/>
            <person name="Shende V.V."/>
            <person name="Wierzbicki I.H."/>
            <person name="Pendleton A.L."/>
            <person name="Watervoot N.F."/>
            <person name="Auber R.P."/>
            <person name="Gonzalez D.J."/>
            <person name="Wisecaver J.H."/>
            <person name="Moore B.S."/>
        </authorList>
    </citation>
    <scope>NUCLEOTIDE SEQUENCE [LARGE SCALE GENOMIC DNA]</scope>
    <source>
        <strain evidence="2 3">12B1</strain>
    </source>
</reference>
<evidence type="ECO:0000256" key="1">
    <source>
        <dbReference type="SAM" id="Coils"/>
    </source>
</evidence>
<proteinExistence type="predicted"/>
<organism evidence="2 3">
    <name type="scientific">Prymnesium parvum</name>
    <name type="common">Toxic golden alga</name>
    <dbReference type="NCBI Taxonomy" id="97485"/>
    <lineage>
        <taxon>Eukaryota</taxon>
        <taxon>Haptista</taxon>
        <taxon>Haptophyta</taxon>
        <taxon>Prymnesiophyceae</taxon>
        <taxon>Prymnesiales</taxon>
        <taxon>Prymnesiaceae</taxon>
        <taxon>Prymnesium</taxon>
    </lineage>
</organism>
<sequence>MKRLWVLLACGRAAGEDPLLHVRALTRSVQSYMEVVARSPAAAANDTEAVALLLRQPPPPDAPLRLPPPPATWAELQTYEAARAAFAAGTHPLLDAEARAVLSELLGPHASTSAREGGALPAEERTAELEAELARERRLRRRAQVARDKAEAREMALERRLRRMTRRVSRYRRRLRRAHAVKSAR</sequence>
<protein>
    <submittedName>
        <fullName evidence="2">Uncharacterized protein</fullName>
    </submittedName>
</protein>
<dbReference type="Proteomes" id="UP001515480">
    <property type="component" value="Unassembled WGS sequence"/>
</dbReference>
<evidence type="ECO:0000313" key="3">
    <source>
        <dbReference type="Proteomes" id="UP001515480"/>
    </source>
</evidence>
<name>A0AB34J186_PRYPA</name>